<dbReference type="InterPro" id="IPR004274">
    <property type="entry name" value="FCP1_dom"/>
</dbReference>
<keyword evidence="1" id="KW-0813">Transport</keyword>
<dbReference type="PROSITE" id="PS50969">
    <property type="entry name" value="FCP1"/>
    <property type="match status" value="1"/>
</dbReference>
<evidence type="ECO:0000313" key="4">
    <source>
        <dbReference type="EMBL" id="KAF2268944.1"/>
    </source>
</evidence>
<dbReference type="GO" id="GO:0005744">
    <property type="term" value="C:TIM23 mitochondrial import inner membrane translocase complex"/>
    <property type="evidence" value="ECO:0007669"/>
    <property type="project" value="UniProtKB-UniRule"/>
</dbReference>
<organism evidence="4 5">
    <name type="scientific">Lojkania enalia</name>
    <dbReference type="NCBI Taxonomy" id="147567"/>
    <lineage>
        <taxon>Eukaryota</taxon>
        <taxon>Fungi</taxon>
        <taxon>Dikarya</taxon>
        <taxon>Ascomycota</taxon>
        <taxon>Pezizomycotina</taxon>
        <taxon>Dothideomycetes</taxon>
        <taxon>Pleosporomycetidae</taxon>
        <taxon>Pleosporales</taxon>
        <taxon>Pleosporales incertae sedis</taxon>
        <taxon>Lojkania</taxon>
    </lineage>
</organism>
<dbReference type="InterPro" id="IPR050365">
    <property type="entry name" value="TIM50"/>
</dbReference>
<dbReference type="AlphaFoldDB" id="A0A9P4KGZ4"/>
<name>A0A9P4KGZ4_9PLEO</name>
<evidence type="ECO:0000313" key="5">
    <source>
        <dbReference type="Proteomes" id="UP000800093"/>
    </source>
</evidence>
<feature type="compositionally biased region" description="Low complexity" evidence="2">
    <location>
        <begin position="188"/>
        <end position="201"/>
    </location>
</feature>
<evidence type="ECO:0000256" key="1">
    <source>
        <dbReference type="RuleBase" id="RU365079"/>
    </source>
</evidence>
<dbReference type="PANTHER" id="PTHR12210">
    <property type="entry name" value="DULLARD PROTEIN PHOSPHATASE"/>
    <property type="match status" value="1"/>
</dbReference>
<protein>
    <recommendedName>
        <fullName evidence="1">Mitochondrial import inner membrane translocase subunit TIM50</fullName>
    </recommendedName>
</protein>
<dbReference type="InterPro" id="IPR023214">
    <property type="entry name" value="HAD_sf"/>
</dbReference>
<feature type="region of interest" description="Disordered" evidence="2">
    <location>
        <begin position="58"/>
        <end position="98"/>
    </location>
</feature>
<comment type="function">
    <text evidence="1">Essential component of the TIM23 complex, a complex that mediates the translocation of transit peptide-containing proteins across the mitochondrial inner membrane.</text>
</comment>
<feature type="region of interest" description="Disordered" evidence="2">
    <location>
        <begin position="185"/>
        <end position="221"/>
    </location>
</feature>
<dbReference type="Gene3D" id="3.40.50.1000">
    <property type="entry name" value="HAD superfamily/HAD-like"/>
    <property type="match status" value="1"/>
</dbReference>
<dbReference type="Proteomes" id="UP000800093">
    <property type="component" value="Unassembled WGS sequence"/>
</dbReference>
<dbReference type="EMBL" id="ML986584">
    <property type="protein sequence ID" value="KAF2268944.1"/>
    <property type="molecule type" value="Genomic_DNA"/>
</dbReference>
<comment type="similarity">
    <text evidence="1">Belongs to the TIM50 family.</text>
</comment>
<dbReference type="InterPro" id="IPR036412">
    <property type="entry name" value="HAD-like_sf"/>
</dbReference>
<dbReference type="OrthoDB" id="1711508at2759"/>
<evidence type="ECO:0000259" key="3">
    <source>
        <dbReference type="PROSITE" id="PS50969"/>
    </source>
</evidence>
<evidence type="ECO:0000256" key="2">
    <source>
        <dbReference type="SAM" id="MobiDB-lite"/>
    </source>
</evidence>
<keyword evidence="1" id="KW-0496">Mitochondrion</keyword>
<reference evidence="5" key="1">
    <citation type="journal article" date="2020" name="Stud. Mycol.">
        <title>101 Dothideomycetes genomes: A test case for predicting lifestyles and emergence of pathogens.</title>
        <authorList>
            <person name="Haridas S."/>
            <person name="Albert R."/>
            <person name="Binder M."/>
            <person name="Bloem J."/>
            <person name="LaButti K."/>
            <person name="Salamov A."/>
            <person name="Andreopoulos B."/>
            <person name="Baker S."/>
            <person name="Barry K."/>
            <person name="Bills G."/>
            <person name="Bluhm B."/>
            <person name="Cannon C."/>
            <person name="Castanera R."/>
            <person name="Culley D."/>
            <person name="Daum C."/>
            <person name="Ezra D."/>
            <person name="Gonzalez J."/>
            <person name="Henrissat B."/>
            <person name="Kuo A."/>
            <person name="Liang C."/>
            <person name="Lipzen A."/>
            <person name="Lutzoni F."/>
            <person name="Magnuson J."/>
            <person name="Mondo S."/>
            <person name="Nolan M."/>
            <person name="Ohm R."/>
            <person name="Pangilinan J."/>
            <person name="Park H.-J."/>
            <person name="Ramirez L."/>
            <person name="Alfaro M."/>
            <person name="Sun H."/>
            <person name="Tritt A."/>
            <person name="Yoshinaga Y."/>
            <person name="Zwiers L.-H."/>
            <person name="Turgeon B."/>
            <person name="Goodwin S."/>
            <person name="Spatafora J."/>
            <person name="Crous P."/>
            <person name="Grigoriev I."/>
        </authorList>
    </citation>
    <scope>NUCLEOTIDE SEQUENCE [LARGE SCALE GENOMIC DNA]</scope>
    <source>
        <strain evidence="5">CBS 304.66</strain>
    </source>
</reference>
<keyword evidence="1" id="KW-0653">Protein transport</keyword>
<keyword evidence="1" id="KW-0809">Transit peptide</keyword>
<feature type="compositionally biased region" description="Polar residues" evidence="2">
    <location>
        <begin position="82"/>
        <end position="95"/>
    </location>
</feature>
<feature type="domain" description="FCP1 homology" evidence="3">
    <location>
        <begin position="244"/>
        <end position="416"/>
    </location>
</feature>
<proteinExistence type="inferred from homology"/>
<dbReference type="Pfam" id="PF03031">
    <property type="entry name" value="NIF"/>
    <property type="match status" value="1"/>
</dbReference>
<accession>A0A9P4KGZ4</accession>
<comment type="subcellular location">
    <subcellularLocation>
        <location evidence="1">Mitochondrion inner membrane</location>
        <topology evidence="1">Single-pass membrane protein</topology>
    </subcellularLocation>
</comment>
<dbReference type="SUPFAM" id="SSF56784">
    <property type="entry name" value="HAD-like"/>
    <property type="match status" value="1"/>
</dbReference>
<comment type="subunit">
    <text evidence="1">Component of the TIM23 complex.</text>
</comment>
<gene>
    <name evidence="4" type="ORF">CC78DRAFT_332079</name>
</gene>
<comment type="caution">
    <text evidence="4">The sequence shown here is derived from an EMBL/GenBank/DDBJ whole genome shotgun (WGS) entry which is preliminary data.</text>
</comment>
<dbReference type="SMART" id="SM00577">
    <property type="entry name" value="CPDc"/>
    <property type="match status" value="1"/>
</dbReference>
<keyword evidence="1" id="KW-0811">Translocation</keyword>
<dbReference type="GO" id="GO:0015031">
    <property type="term" value="P:protein transport"/>
    <property type="evidence" value="ECO:0007669"/>
    <property type="project" value="UniProtKB-KW"/>
</dbReference>
<sequence length="457" mass="51820">MLCLSSLHFLHRQALSCLPRLLPASLPYVVRTVLSTTASAQDLEPGGAQEITAIMSDQEHNHPSSSHARIPPWRQPSDTERSQSTPPHTSASQQYRWAAPPPAYGPDMYLRPRFYTGNPHWQVFNASLPGFTASAAYPYGVGQPEPQAFGVYRLPYPYHYNQQWYSQQCYAQRYLPPLADAPIPPALSPSRLPHPSRSDPPTDVPTSAPASRAKKTKDPKIMLPAPQPNKAYLAKTAEEPYVIDPPNQVLVILDLNGTLIYRPRARTHPTCMVARPFLKPFLQYLFENFSVMIWSSAKPENVKVLVENVLDEEYRSMLVGTWARNTFGLTAHHYNLNVQVYKNLELVWGKEEVHTMHPLYKHGKRFGQRNTVLIDDTLLKASAQPHNLLQVPEFHGSAEEMKSDVLREVAGYLEVVKMQYDVSSFMRKEPFQANGRWFYDWKDEMAGAGELTQQVSL</sequence>
<keyword evidence="5" id="KW-1185">Reference proteome</keyword>